<evidence type="ECO:0000313" key="8">
    <source>
        <dbReference type="Proteomes" id="UP001177140"/>
    </source>
</evidence>
<sequence>FLHCIIMEKALQVTLLVLLLQIVSIVSSISEPTKFNTDLYDSSSFLSTSPTSQSLLSKEDEEMSMDSEINRRFLAQTKPHIIFPVLKADATLCQKTPSYRGCMNQVANSYDRGCPKNTVVGAENHK</sequence>
<evidence type="ECO:0000256" key="4">
    <source>
        <dbReference type="ARBA" id="ARBA00023157"/>
    </source>
</evidence>
<comment type="caution">
    <text evidence="7">The sequence shown here is derived from an EMBL/GenBank/DDBJ whole genome shotgun (WGS) entry which is preliminary data.</text>
</comment>
<protein>
    <submittedName>
        <fullName evidence="7">Uncharacterized protein</fullName>
    </submittedName>
</protein>
<reference evidence="7" key="1">
    <citation type="submission" date="2022-03" db="EMBL/GenBank/DDBJ databases">
        <title>A functionally conserved STORR gene fusion in Papaver species that diverged 16.8 million years ago.</title>
        <authorList>
            <person name="Catania T."/>
        </authorList>
    </citation>
    <scope>NUCLEOTIDE SEQUENCE</scope>
    <source>
        <strain evidence="7">S-191538</strain>
    </source>
</reference>
<dbReference type="PANTHER" id="PTHR33136">
    <property type="entry name" value="RAPID ALKALINIZATION FACTOR-LIKE"/>
    <property type="match status" value="1"/>
</dbReference>
<keyword evidence="2" id="KW-0372">Hormone</keyword>
<feature type="signal peptide" evidence="6">
    <location>
        <begin position="1"/>
        <end position="28"/>
    </location>
</feature>
<feature type="non-terminal residue" evidence="7">
    <location>
        <position position="1"/>
    </location>
</feature>
<evidence type="ECO:0000256" key="6">
    <source>
        <dbReference type="SAM" id="SignalP"/>
    </source>
</evidence>
<keyword evidence="3 6" id="KW-0732">Signal</keyword>
<dbReference type="InterPro" id="IPR008801">
    <property type="entry name" value="RALF"/>
</dbReference>
<evidence type="ECO:0000256" key="1">
    <source>
        <dbReference type="ARBA" id="ARBA00009178"/>
    </source>
</evidence>
<dbReference type="EMBL" id="JAJJMA010224718">
    <property type="protein sequence ID" value="MCL7041532.1"/>
    <property type="molecule type" value="Genomic_DNA"/>
</dbReference>
<dbReference type="Proteomes" id="UP001177140">
    <property type="component" value="Unassembled WGS sequence"/>
</dbReference>
<dbReference type="AlphaFoldDB" id="A0AA42AU62"/>
<dbReference type="GO" id="GO:0019722">
    <property type="term" value="P:calcium-mediated signaling"/>
    <property type="evidence" value="ECO:0007669"/>
    <property type="project" value="TreeGrafter"/>
</dbReference>
<dbReference type="GO" id="GO:0005179">
    <property type="term" value="F:hormone activity"/>
    <property type="evidence" value="ECO:0007669"/>
    <property type="project" value="UniProtKB-KW"/>
</dbReference>
<dbReference type="GO" id="GO:0009506">
    <property type="term" value="C:plasmodesma"/>
    <property type="evidence" value="ECO:0007669"/>
    <property type="project" value="TreeGrafter"/>
</dbReference>
<feature type="region of interest" description="Disordered" evidence="5">
    <location>
        <begin position="44"/>
        <end position="63"/>
    </location>
</feature>
<accession>A0AA42AU62</accession>
<gene>
    <name evidence="7" type="ORF">MKW94_006845</name>
</gene>
<proteinExistence type="inferred from homology"/>
<name>A0AA42AU62_PAPNU</name>
<evidence type="ECO:0000256" key="3">
    <source>
        <dbReference type="ARBA" id="ARBA00022729"/>
    </source>
</evidence>
<dbReference type="PANTHER" id="PTHR33136:SF4">
    <property type="entry name" value="PROTEIN RALF-LIKE 32"/>
    <property type="match status" value="1"/>
</dbReference>
<evidence type="ECO:0000313" key="7">
    <source>
        <dbReference type="EMBL" id="MCL7041532.1"/>
    </source>
</evidence>
<evidence type="ECO:0000256" key="2">
    <source>
        <dbReference type="ARBA" id="ARBA00022702"/>
    </source>
</evidence>
<feature type="chain" id="PRO_5041333080" evidence="6">
    <location>
        <begin position="29"/>
        <end position="126"/>
    </location>
</feature>
<comment type="similarity">
    <text evidence="1">Belongs to the plant rapid alkalinization factor (RALF) family.</text>
</comment>
<feature type="compositionally biased region" description="Low complexity" evidence="5">
    <location>
        <begin position="44"/>
        <end position="56"/>
    </location>
</feature>
<keyword evidence="4" id="KW-1015">Disulfide bond</keyword>
<organism evidence="7 8">
    <name type="scientific">Papaver nudicaule</name>
    <name type="common">Iceland poppy</name>
    <dbReference type="NCBI Taxonomy" id="74823"/>
    <lineage>
        <taxon>Eukaryota</taxon>
        <taxon>Viridiplantae</taxon>
        <taxon>Streptophyta</taxon>
        <taxon>Embryophyta</taxon>
        <taxon>Tracheophyta</taxon>
        <taxon>Spermatophyta</taxon>
        <taxon>Magnoliopsida</taxon>
        <taxon>Ranunculales</taxon>
        <taxon>Papaveraceae</taxon>
        <taxon>Papaveroideae</taxon>
        <taxon>Papaver</taxon>
    </lineage>
</organism>
<keyword evidence="8" id="KW-1185">Reference proteome</keyword>
<evidence type="ECO:0000256" key="5">
    <source>
        <dbReference type="SAM" id="MobiDB-lite"/>
    </source>
</evidence>
<dbReference type="Pfam" id="PF05498">
    <property type="entry name" value="RALF"/>
    <property type="match status" value="1"/>
</dbReference>